<dbReference type="SUPFAM" id="SSF49482">
    <property type="entry name" value="Aromatic compound dioxygenase"/>
    <property type="match status" value="1"/>
</dbReference>
<protein>
    <submittedName>
        <fullName evidence="2">Aromatic compound dioxygenase</fullName>
    </submittedName>
</protein>
<dbReference type="InterPro" id="IPR015889">
    <property type="entry name" value="Intradiol_dOase_core"/>
</dbReference>
<reference evidence="2 3" key="1">
    <citation type="journal article" date="2018" name="Nat. Ecol. Evol.">
        <title>Pezizomycetes genomes reveal the molecular basis of ectomycorrhizal truffle lifestyle.</title>
        <authorList>
            <person name="Murat C."/>
            <person name="Payen T."/>
            <person name="Noel B."/>
            <person name="Kuo A."/>
            <person name="Morin E."/>
            <person name="Chen J."/>
            <person name="Kohler A."/>
            <person name="Krizsan K."/>
            <person name="Balestrini R."/>
            <person name="Da Silva C."/>
            <person name="Montanini B."/>
            <person name="Hainaut M."/>
            <person name="Levati E."/>
            <person name="Barry K.W."/>
            <person name="Belfiori B."/>
            <person name="Cichocki N."/>
            <person name="Clum A."/>
            <person name="Dockter R.B."/>
            <person name="Fauchery L."/>
            <person name="Guy J."/>
            <person name="Iotti M."/>
            <person name="Le Tacon F."/>
            <person name="Lindquist E.A."/>
            <person name="Lipzen A."/>
            <person name="Malagnac F."/>
            <person name="Mello A."/>
            <person name="Molinier V."/>
            <person name="Miyauchi S."/>
            <person name="Poulain J."/>
            <person name="Riccioni C."/>
            <person name="Rubini A."/>
            <person name="Sitrit Y."/>
            <person name="Splivallo R."/>
            <person name="Traeger S."/>
            <person name="Wang M."/>
            <person name="Zifcakova L."/>
            <person name="Wipf D."/>
            <person name="Zambonelli A."/>
            <person name="Paolocci F."/>
            <person name="Nowrousian M."/>
            <person name="Ottonello S."/>
            <person name="Baldrian P."/>
            <person name="Spatafora J.W."/>
            <person name="Henrissat B."/>
            <person name="Nagy L.G."/>
            <person name="Aury J.M."/>
            <person name="Wincker P."/>
            <person name="Grigoriev I.V."/>
            <person name="Bonfante P."/>
            <person name="Martin F.M."/>
        </authorList>
    </citation>
    <scope>NUCLEOTIDE SEQUENCE [LARGE SCALE GENOMIC DNA]</scope>
    <source>
        <strain evidence="2 3">120613-1</strain>
    </source>
</reference>
<dbReference type="Proteomes" id="UP000276215">
    <property type="component" value="Unassembled WGS sequence"/>
</dbReference>
<dbReference type="PANTHER" id="PTHR34315">
    <property type="match status" value="1"/>
</dbReference>
<evidence type="ECO:0000256" key="1">
    <source>
        <dbReference type="SAM" id="SignalP"/>
    </source>
</evidence>
<keyword evidence="2" id="KW-0560">Oxidoreductase</keyword>
<dbReference type="PANTHER" id="PTHR34315:SF1">
    <property type="entry name" value="INTRADIOL RING-CLEAVAGE DIOXYGENASES DOMAIN-CONTAINING PROTEIN-RELATED"/>
    <property type="match status" value="1"/>
</dbReference>
<dbReference type="GO" id="GO:0005506">
    <property type="term" value="F:iron ion binding"/>
    <property type="evidence" value="ECO:0007669"/>
    <property type="project" value="InterPro"/>
</dbReference>
<name>A0A3N4K2F3_9PEZI</name>
<keyword evidence="1" id="KW-0732">Signal</keyword>
<evidence type="ECO:0000313" key="2">
    <source>
        <dbReference type="EMBL" id="RPB03698.1"/>
    </source>
</evidence>
<dbReference type="CDD" id="cd03457">
    <property type="entry name" value="intradiol_dioxygenase_like"/>
    <property type="match status" value="1"/>
</dbReference>
<dbReference type="Gene3D" id="2.60.130.10">
    <property type="entry name" value="Aromatic compound dioxygenase"/>
    <property type="match status" value="1"/>
</dbReference>
<sequence>MVHFSIIFTALTVFSSAVSAHPGEHESATASTLTRLAHFRAHSRRSLAACRDTLKARDLESRAIARRSALADEIRQQRGIVKKRSVESVLATNHKTNLTGITSDINSGLLFSGDVKCVLQPEVTQGPYYISGELIRHDLREGQAGVDLWADVQMIDINTCEPAPNIYLDWWHANATGVYSGVVASGNGDSSDPTNINTTVARGLRPTDPDGVAQLLTIFPGHYTGRATHVHILAHVNATLHPNQTLSGGYNAHVGQLFFDQSLISTVSAVAPYTRSAHDLTLNADDTILAQEAAANMDPVMEYALLGDSVEDGVLAWITIGLDVTARYSISSAATWTAHGGVANEGGAGGASSSGAAPSGAAPSSGFHSLGALLRRISPLALSSLLLCL</sequence>
<keyword evidence="2" id="KW-0223">Dioxygenase</keyword>
<dbReference type="EMBL" id="ML120361">
    <property type="protein sequence ID" value="RPB03698.1"/>
    <property type="molecule type" value="Genomic_DNA"/>
</dbReference>
<organism evidence="2 3">
    <name type="scientific">Choiromyces venosus 120613-1</name>
    <dbReference type="NCBI Taxonomy" id="1336337"/>
    <lineage>
        <taxon>Eukaryota</taxon>
        <taxon>Fungi</taxon>
        <taxon>Dikarya</taxon>
        <taxon>Ascomycota</taxon>
        <taxon>Pezizomycotina</taxon>
        <taxon>Pezizomycetes</taxon>
        <taxon>Pezizales</taxon>
        <taxon>Tuberaceae</taxon>
        <taxon>Choiromyces</taxon>
    </lineage>
</organism>
<dbReference type="OrthoDB" id="121380at2759"/>
<keyword evidence="3" id="KW-1185">Reference proteome</keyword>
<dbReference type="GO" id="GO:0016702">
    <property type="term" value="F:oxidoreductase activity, acting on single donors with incorporation of molecular oxygen, incorporation of two atoms of oxygen"/>
    <property type="evidence" value="ECO:0007669"/>
    <property type="project" value="InterPro"/>
</dbReference>
<evidence type="ECO:0000313" key="3">
    <source>
        <dbReference type="Proteomes" id="UP000276215"/>
    </source>
</evidence>
<dbReference type="AlphaFoldDB" id="A0A3N4K2F3"/>
<gene>
    <name evidence="2" type="ORF">L873DRAFT_1800200</name>
</gene>
<feature type="chain" id="PRO_5018241062" evidence="1">
    <location>
        <begin position="21"/>
        <end position="389"/>
    </location>
</feature>
<dbReference type="STRING" id="1336337.A0A3N4K2F3"/>
<accession>A0A3N4K2F3</accession>
<proteinExistence type="predicted"/>
<feature type="signal peptide" evidence="1">
    <location>
        <begin position="1"/>
        <end position="20"/>
    </location>
</feature>